<reference evidence="1 2" key="1">
    <citation type="submission" date="2016-10" db="EMBL/GenBank/DDBJ databases">
        <authorList>
            <person name="Varghese N."/>
            <person name="Submissions S."/>
        </authorList>
    </citation>
    <scope>NUCLEOTIDE SEQUENCE [LARGE SCALE GENOMIC DNA]</scope>
    <source>
        <strain evidence="1 2">DSM 11449</strain>
    </source>
</reference>
<name>A0A1H2T2I9_9FLAO</name>
<proteinExistence type="predicted"/>
<comment type="caution">
    <text evidence="1">The sequence shown here is derived from an EMBL/GenBank/DDBJ whole genome shotgun (WGS) entry which is preliminary data.</text>
</comment>
<dbReference type="Proteomes" id="UP000182771">
    <property type="component" value="Unassembled WGS sequence"/>
</dbReference>
<organism evidence="1 2">
    <name type="scientific">Capnocytophaga granulosa</name>
    <dbReference type="NCBI Taxonomy" id="45242"/>
    <lineage>
        <taxon>Bacteria</taxon>
        <taxon>Pseudomonadati</taxon>
        <taxon>Bacteroidota</taxon>
        <taxon>Flavobacteriia</taxon>
        <taxon>Flavobacteriales</taxon>
        <taxon>Flavobacteriaceae</taxon>
        <taxon>Capnocytophaga</taxon>
    </lineage>
</organism>
<evidence type="ECO:0000313" key="2">
    <source>
        <dbReference type="Proteomes" id="UP000182771"/>
    </source>
</evidence>
<evidence type="ECO:0000313" key="1">
    <source>
        <dbReference type="EMBL" id="SDW37925.1"/>
    </source>
</evidence>
<keyword evidence="2" id="KW-1185">Reference proteome</keyword>
<dbReference type="EMBL" id="FNND01000002">
    <property type="protein sequence ID" value="SDW37925.1"/>
    <property type="molecule type" value="Genomic_DNA"/>
</dbReference>
<protein>
    <submittedName>
        <fullName evidence="1">Uncharacterized protein</fullName>
    </submittedName>
</protein>
<sequence>MVIREFVTEVNMKFDKFIFSSRRRHEIKASKAKHRIIRNIKKIFIYVFFKKQPATSAKANMSST</sequence>
<gene>
    <name evidence="1" type="ORF">SAMN05444420_10261</name>
</gene>
<accession>A0A1H2T2I9</accession>
<dbReference type="AlphaFoldDB" id="A0A1H2T2I9"/>